<sequence>MERLCTWSSRRKGYERLNGPGRIRNNRVECKRRRFWKINLKPRLKLKLKRFSPKKLLLNVRDAYVNMMLKISYSRCMSSGLSGFGGDYSGFGMRQMKEYDEKVLVEIYKSMVMAHGQLVSRDRDRASASAGAAKLGTEIVCQQVSPVEAAEEVDVTVEETTREDPSAEANPIDDSEASAEVWKLCNWNIPMVHFRLRRMLL</sequence>
<gene>
    <name evidence="1" type="ORF">K7X08_023444</name>
</gene>
<name>A0A9Q1R0M1_9SOLA</name>
<dbReference type="Proteomes" id="UP001152561">
    <property type="component" value="Unassembled WGS sequence"/>
</dbReference>
<dbReference type="PANTHER" id="PTHR33702:SF19">
    <property type="entry name" value="BINDING PROTEIN"/>
    <property type="match status" value="1"/>
</dbReference>
<dbReference type="OrthoDB" id="1898021at2759"/>
<dbReference type="PANTHER" id="PTHR33702">
    <property type="entry name" value="BNAA09G40010D PROTEIN"/>
    <property type="match status" value="1"/>
</dbReference>
<dbReference type="AlphaFoldDB" id="A0A9Q1R0M1"/>
<proteinExistence type="predicted"/>
<comment type="caution">
    <text evidence="1">The sequence shown here is derived from an EMBL/GenBank/DDBJ whole genome shotgun (WGS) entry which is preliminary data.</text>
</comment>
<organism evidence="1 2">
    <name type="scientific">Anisodus acutangulus</name>
    <dbReference type="NCBI Taxonomy" id="402998"/>
    <lineage>
        <taxon>Eukaryota</taxon>
        <taxon>Viridiplantae</taxon>
        <taxon>Streptophyta</taxon>
        <taxon>Embryophyta</taxon>
        <taxon>Tracheophyta</taxon>
        <taxon>Spermatophyta</taxon>
        <taxon>Magnoliopsida</taxon>
        <taxon>eudicotyledons</taxon>
        <taxon>Gunneridae</taxon>
        <taxon>Pentapetalae</taxon>
        <taxon>asterids</taxon>
        <taxon>lamiids</taxon>
        <taxon>Solanales</taxon>
        <taxon>Solanaceae</taxon>
        <taxon>Solanoideae</taxon>
        <taxon>Hyoscyameae</taxon>
        <taxon>Anisodus</taxon>
    </lineage>
</organism>
<evidence type="ECO:0000313" key="2">
    <source>
        <dbReference type="Proteomes" id="UP001152561"/>
    </source>
</evidence>
<accession>A0A9Q1R0M1</accession>
<dbReference type="EMBL" id="JAJAGQ010000018">
    <property type="protein sequence ID" value="KAJ8535724.1"/>
    <property type="molecule type" value="Genomic_DNA"/>
</dbReference>
<evidence type="ECO:0000313" key="1">
    <source>
        <dbReference type="EMBL" id="KAJ8535724.1"/>
    </source>
</evidence>
<keyword evidence="2" id="KW-1185">Reference proteome</keyword>
<reference evidence="2" key="1">
    <citation type="journal article" date="2023" name="Proc. Natl. Acad. Sci. U.S.A.">
        <title>Genomic and structural basis for evolution of tropane alkaloid biosynthesis.</title>
        <authorList>
            <person name="Wanga Y.-J."/>
            <person name="Taina T."/>
            <person name="Yua J.-Y."/>
            <person name="Lia J."/>
            <person name="Xua B."/>
            <person name="Chenc J."/>
            <person name="D'Auriad J.C."/>
            <person name="Huanga J.-P."/>
            <person name="Huanga S.-X."/>
        </authorList>
    </citation>
    <scope>NUCLEOTIDE SEQUENCE [LARGE SCALE GENOMIC DNA]</scope>
    <source>
        <strain evidence="2">cv. KIB-2019</strain>
    </source>
</reference>
<protein>
    <submittedName>
        <fullName evidence="1">Uncharacterized protein</fullName>
    </submittedName>
</protein>